<evidence type="ECO:0000256" key="2">
    <source>
        <dbReference type="SAM" id="MobiDB-lite"/>
    </source>
</evidence>
<evidence type="ECO:0000313" key="4">
    <source>
        <dbReference type="EMBL" id="CUB06406.1"/>
    </source>
</evidence>
<proteinExistence type="inferred from homology"/>
<dbReference type="EMBL" id="CYHG01000017">
    <property type="protein sequence ID" value="CUB06406.1"/>
    <property type="molecule type" value="Genomic_DNA"/>
</dbReference>
<dbReference type="InterPro" id="IPR023801">
    <property type="entry name" value="His_deacetylse_dom"/>
</dbReference>
<dbReference type="PRINTS" id="PR01270">
    <property type="entry name" value="HDASUPER"/>
</dbReference>
<dbReference type="RefSeq" id="WP_055464576.1">
    <property type="nucleotide sequence ID" value="NZ_CYHG01000017.1"/>
</dbReference>
<dbReference type="SUPFAM" id="SSF52768">
    <property type="entry name" value="Arginase/deacetylase"/>
    <property type="match status" value="1"/>
</dbReference>
<dbReference type="Pfam" id="PF00850">
    <property type="entry name" value="Hist_deacetyl"/>
    <property type="match status" value="1"/>
</dbReference>
<comment type="similarity">
    <text evidence="1">Belongs to the histone deacetylase family.</text>
</comment>
<sequence>MSTAYLTHPLCEEHKLGEDHPESPQRLEAIQNRLIAGQLMDFMRWREANEVTVEQLNATHDPNYVASIFAKAPEQGHVELDQETLMMPNTLDAALRASGAVVQAVDMIMSGEVQNAFCAVRPPGHHAEYDKAMGFCLFNNIAVGACHALNQYGIERIAIVDFDVHHGNGTEDIFKNDPRVLYASSYQHPLFPYPDPGASHDNIIHMPLEKGSKGEDFRAAYESELFPALEAFKPQLLMISAGFDALAEDPMGQLRLREDDIVWVTEKLMDVAERHCEGRVISVLEGGYNTDALGRAVFSHLKAMMAL</sequence>
<protein>
    <submittedName>
        <fullName evidence="4">Acetoin utilization deacetylase AcuC or a related deacetylase</fullName>
    </submittedName>
</protein>
<dbReference type="InterPro" id="IPR023696">
    <property type="entry name" value="Ureohydrolase_dom_sf"/>
</dbReference>
<dbReference type="InterPro" id="IPR000286">
    <property type="entry name" value="HDACs"/>
</dbReference>
<reference evidence="5" key="1">
    <citation type="submission" date="2015-08" db="EMBL/GenBank/DDBJ databases">
        <authorList>
            <person name="Varghese N."/>
        </authorList>
    </citation>
    <scope>NUCLEOTIDE SEQUENCE [LARGE SCALE GENOMIC DNA]</scope>
    <source>
        <strain evidence="5">JCM 18476</strain>
    </source>
</reference>
<evidence type="ECO:0000256" key="1">
    <source>
        <dbReference type="ARBA" id="ARBA00005947"/>
    </source>
</evidence>
<accession>A0A0K6ITG5</accession>
<gene>
    <name evidence="4" type="ORF">Ga0061065_11751</name>
</gene>
<dbReference type="GO" id="GO:0040029">
    <property type="term" value="P:epigenetic regulation of gene expression"/>
    <property type="evidence" value="ECO:0007669"/>
    <property type="project" value="TreeGrafter"/>
</dbReference>
<dbReference type="PANTHER" id="PTHR10625:SF10">
    <property type="entry name" value="HISTONE DEACETYLASE HDAC1"/>
    <property type="match status" value="1"/>
</dbReference>
<dbReference type="PANTHER" id="PTHR10625">
    <property type="entry name" value="HISTONE DEACETYLASE HDAC1-RELATED"/>
    <property type="match status" value="1"/>
</dbReference>
<dbReference type="AlphaFoldDB" id="A0A0K6ITG5"/>
<dbReference type="CDD" id="cd11599">
    <property type="entry name" value="HDAC_classII_2"/>
    <property type="match status" value="1"/>
</dbReference>
<name>A0A0K6ITG5_9GAMM</name>
<keyword evidence="5" id="KW-1185">Reference proteome</keyword>
<dbReference type="Proteomes" id="UP000182769">
    <property type="component" value="Unassembled WGS sequence"/>
</dbReference>
<dbReference type="InterPro" id="IPR037138">
    <property type="entry name" value="His_deacetylse_dom_sf"/>
</dbReference>
<feature type="domain" description="Histone deacetylase" evidence="3">
    <location>
        <begin position="20"/>
        <end position="303"/>
    </location>
</feature>
<organism evidence="4 5">
    <name type="scientific">Marinomonas fungiae</name>
    <dbReference type="NCBI Taxonomy" id="1137284"/>
    <lineage>
        <taxon>Bacteria</taxon>
        <taxon>Pseudomonadati</taxon>
        <taxon>Pseudomonadota</taxon>
        <taxon>Gammaproteobacteria</taxon>
        <taxon>Oceanospirillales</taxon>
        <taxon>Oceanospirillaceae</taxon>
        <taxon>Marinomonas</taxon>
    </lineage>
</organism>
<feature type="compositionally biased region" description="Basic and acidic residues" evidence="2">
    <location>
        <begin position="10"/>
        <end position="23"/>
    </location>
</feature>
<dbReference type="STRING" id="1137284.GCA_001418205_03565"/>
<evidence type="ECO:0000313" key="5">
    <source>
        <dbReference type="Proteomes" id="UP000182769"/>
    </source>
</evidence>
<feature type="region of interest" description="Disordered" evidence="2">
    <location>
        <begin position="1"/>
        <end position="23"/>
    </location>
</feature>
<evidence type="ECO:0000259" key="3">
    <source>
        <dbReference type="Pfam" id="PF00850"/>
    </source>
</evidence>
<dbReference type="OrthoDB" id="9808367at2"/>
<dbReference type="Gene3D" id="3.40.800.20">
    <property type="entry name" value="Histone deacetylase domain"/>
    <property type="match status" value="1"/>
</dbReference>
<dbReference type="GO" id="GO:0004407">
    <property type="term" value="F:histone deacetylase activity"/>
    <property type="evidence" value="ECO:0007669"/>
    <property type="project" value="TreeGrafter"/>
</dbReference>